<name>A0A6L3JXL1_9BACE</name>
<dbReference type="RefSeq" id="WP_149947820.1">
    <property type="nucleotide sequence ID" value="NZ_JBBNMF010000012.1"/>
</dbReference>
<evidence type="ECO:0000313" key="1">
    <source>
        <dbReference type="EMBL" id="KAA5415446.1"/>
    </source>
</evidence>
<accession>A0A6L3JXL1</accession>
<sequence>MKMNNVIPFFAVFPLILMGCTQDEVIKEDTSVGGKEKISVTVTQGGAITRISHEEDGANGLILKWTANDAFKLYGTTTEVFTTTGPTDGDGKIATFTGNAVEDAQHAFFPASKAEKRWEDCHFNVIGQVIDANAPFAHLSGYNFMTAQTTASGTEISEISFKHKIAVLKFEVTLPDGIVPKYITLSTQDDAGIAISQKASDESNVTTAKQLTAAISGASSENFTAYMAILPSTLKEKLALAVTGDDGMVYSYTVSFNGDFPYEAGKVYNSELTFGGIEGGYGTAAIFDNDVIGNTWNQSDNKGSTKDNPYLIESVGHLKYLIEQVEAGKTYVDKFFKLTTDIKVTADTWTPIGISFAKPFSGSFDGGGHTISGELKGSFSDDLQNFGFFGCLISASSMLIENIHIAANVTWSFAYPEGTIISSFGVGGVIGNGPTTKITVHNCTMSGEMKISDGNLAYGYLCIGGIIGYSGAHMNNCSSIGKSDVSCKGSMVNIGGIIGDNGILQSEHKHCINTSSIILSNPERSNTNYAILVGGIGGTMAGNALGCCNQGSITGRSLSPVDVGGIAGESAWGKYHLNRNLTTDFNITSKGTVRLGYLIGRPHGTTTVYSCNESVGEQSQWIGGNPAWTPTIDDENAH</sequence>
<evidence type="ECO:0000313" key="2">
    <source>
        <dbReference type="Proteomes" id="UP000482653"/>
    </source>
</evidence>
<comment type="caution">
    <text evidence="1">The sequence shown here is derived from an EMBL/GenBank/DDBJ whole genome shotgun (WGS) entry which is preliminary data.</text>
</comment>
<dbReference type="Gene3D" id="2.160.20.110">
    <property type="match status" value="1"/>
</dbReference>
<dbReference type="Proteomes" id="UP000482653">
    <property type="component" value="Unassembled WGS sequence"/>
</dbReference>
<dbReference type="AlphaFoldDB" id="A0A6L3JXL1"/>
<dbReference type="PROSITE" id="PS51257">
    <property type="entry name" value="PROKAR_LIPOPROTEIN"/>
    <property type="match status" value="1"/>
</dbReference>
<proteinExistence type="predicted"/>
<dbReference type="EMBL" id="VVYX01000030">
    <property type="protein sequence ID" value="KAA5415446.1"/>
    <property type="molecule type" value="Genomic_DNA"/>
</dbReference>
<gene>
    <name evidence="1" type="ORF">F2Y87_20950</name>
</gene>
<reference evidence="1 2" key="1">
    <citation type="journal article" date="2019" name="Nat. Med.">
        <title>A library of human gut bacterial isolates paired with longitudinal multiomics data enables mechanistic microbiome research.</title>
        <authorList>
            <person name="Poyet M."/>
            <person name="Groussin M."/>
            <person name="Gibbons S.M."/>
            <person name="Avila-Pacheco J."/>
            <person name="Jiang X."/>
            <person name="Kearney S.M."/>
            <person name="Perrotta A.R."/>
            <person name="Berdy B."/>
            <person name="Zhao S."/>
            <person name="Lieberman T.D."/>
            <person name="Swanson P.K."/>
            <person name="Smith M."/>
            <person name="Roesemann S."/>
            <person name="Alexander J.E."/>
            <person name="Rich S.A."/>
            <person name="Livny J."/>
            <person name="Vlamakis H."/>
            <person name="Clish C."/>
            <person name="Bullock K."/>
            <person name="Deik A."/>
            <person name="Scott J."/>
            <person name="Pierce K.A."/>
            <person name="Xavier R.J."/>
            <person name="Alm E.J."/>
        </authorList>
    </citation>
    <scope>NUCLEOTIDE SEQUENCE [LARGE SCALE GENOMIC DNA]</scope>
    <source>
        <strain evidence="1 2">BIOML-A8</strain>
    </source>
</reference>
<protein>
    <submittedName>
        <fullName evidence="1">Fimbrillin family protein</fullName>
    </submittedName>
</protein>
<organism evidence="1 2">
    <name type="scientific">Bacteroides cellulosilyticus</name>
    <dbReference type="NCBI Taxonomy" id="246787"/>
    <lineage>
        <taxon>Bacteria</taxon>
        <taxon>Pseudomonadati</taxon>
        <taxon>Bacteroidota</taxon>
        <taxon>Bacteroidia</taxon>
        <taxon>Bacteroidales</taxon>
        <taxon>Bacteroidaceae</taxon>
        <taxon>Bacteroides</taxon>
    </lineage>
</organism>